<organism evidence="1">
    <name type="scientific">Anguilla anguilla</name>
    <name type="common">European freshwater eel</name>
    <name type="synonym">Muraena anguilla</name>
    <dbReference type="NCBI Taxonomy" id="7936"/>
    <lineage>
        <taxon>Eukaryota</taxon>
        <taxon>Metazoa</taxon>
        <taxon>Chordata</taxon>
        <taxon>Craniata</taxon>
        <taxon>Vertebrata</taxon>
        <taxon>Euteleostomi</taxon>
        <taxon>Actinopterygii</taxon>
        <taxon>Neopterygii</taxon>
        <taxon>Teleostei</taxon>
        <taxon>Anguilliformes</taxon>
        <taxon>Anguillidae</taxon>
        <taxon>Anguilla</taxon>
    </lineage>
</organism>
<name>A0A0E9RCZ0_ANGAN</name>
<proteinExistence type="predicted"/>
<dbReference type="AlphaFoldDB" id="A0A0E9RCZ0"/>
<protein>
    <submittedName>
        <fullName evidence="1">Uncharacterized protein</fullName>
    </submittedName>
</protein>
<reference evidence="1" key="1">
    <citation type="submission" date="2014-11" db="EMBL/GenBank/DDBJ databases">
        <authorList>
            <person name="Amaro Gonzalez C."/>
        </authorList>
    </citation>
    <scope>NUCLEOTIDE SEQUENCE</scope>
</reference>
<reference evidence="1" key="2">
    <citation type="journal article" date="2015" name="Fish Shellfish Immunol.">
        <title>Early steps in the European eel (Anguilla anguilla)-Vibrio vulnificus interaction in the gills: Role of the RtxA13 toxin.</title>
        <authorList>
            <person name="Callol A."/>
            <person name="Pajuelo D."/>
            <person name="Ebbesson L."/>
            <person name="Teles M."/>
            <person name="MacKenzie S."/>
            <person name="Amaro C."/>
        </authorList>
    </citation>
    <scope>NUCLEOTIDE SEQUENCE</scope>
</reference>
<dbReference type="EMBL" id="GBXM01081905">
    <property type="protein sequence ID" value="JAH26672.1"/>
    <property type="molecule type" value="Transcribed_RNA"/>
</dbReference>
<accession>A0A0E9RCZ0</accession>
<evidence type="ECO:0000313" key="1">
    <source>
        <dbReference type="EMBL" id="JAH26672.1"/>
    </source>
</evidence>
<sequence length="62" mass="7095">MFPMFEPLNRPRNVIFYLHLSISLQCFSLTLITSDLPSASSQITQFYRGFNINPKTQGRGAE</sequence>